<dbReference type="PRINTS" id="PR00947">
    <property type="entry name" value="CUTICLE"/>
</dbReference>
<dbReference type="InParanoid" id="A0A6J1WY83"/>
<protein>
    <submittedName>
        <fullName evidence="6">Uncharacterized protein LOC113520252</fullName>
    </submittedName>
</protein>
<keyword evidence="1 3" id="KW-0193">Cuticle</keyword>
<evidence type="ECO:0000313" key="6">
    <source>
        <dbReference type="RefSeq" id="XP_026761327.3"/>
    </source>
</evidence>
<keyword evidence="5" id="KW-1185">Reference proteome</keyword>
<dbReference type="Proteomes" id="UP001652740">
    <property type="component" value="Unplaced"/>
</dbReference>
<evidence type="ECO:0000256" key="4">
    <source>
        <dbReference type="SAM" id="SignalP"/>
    </source>
</evidence>
<organism evidence="5 6">
    <name type="scientific">Galleria mellonella</name>
    <name type="common">Greater wax moth</name>
    <dbReference type="NCBI Taxonomy" id="7137"/>
    <lineage>
        <taxon>Eukaryota</taxon>
        <taxon>Metazoa</taxon>
        <taxon>Ecdysozoa</taxon>
        <taxon>Arthropoda</taxon>
        <taxon>Hexapoda</taxon>
        <taxon>Insecta</taxon>
        <taxon>Pterygota</taxon>
        <taxon>Neoptera</taxon>
        <taxon>Endopterygota</taxon>
        <taxon>Lepidoptera</taxon>
        <taxon>Glossata</taxon>
        <taxon>Ditrysia</taxon>
        <taxon>Pyraloidea</taxon>
        <taxon>Pyralidae</taxon>
        <taxon>Galleriinae</taxon>
        <taxon>Galleria</taxon>
    </lineage>
</organism>
<name>A0A6J1WY83_GALME</name>
<evidence type="ECO:0000256" key="3">
    <source>
        <dbReference type="PROSITE-ProRule" id="PRU00497"/>
    </source>
</evidence>
<proteinExistence type="predicted"/>
<evidence type="ECO:0000256" key="2">
    <source>
        <dbReference type="ARBA" id="ARBA00022729"/>
    </source>
</evidence>
<dbReference type="PANTHER" id="PTHR12236">
    <property type="entry name" value="STRUCTURAL CONTITUENT OF CUTICLE"/>
    <property type="match status" value="1"/>
</dbReference>
<sequence length="175" mass="20155">MLRELLLFICSVPIILGIIVTDPPPTDTEYKYSYNIEDPTTGDTKSQYEVRHGGTVSGAYSVIDPDGTKRTVEYTADPKEGFKAVVRKEPAENVVSQKESQYIPKENTYQYDARYQAKPDYVTDVRMEDSDRHSQIQYYDKVDYVQQPVYFTPENELSSEDNTFAHGQYFIPNNH</sequence>
<dbReference type="PROSITE" id="PS00233">
    <property type="entry name" value="CHIT_BIND_RR_1"/>
    <property type="match status" value="1"/>
</dbReference>
<dbReference type="Pfam" id="PF00379">
    <property type="entry name" value="Chitin_bind_4"/>
    <property type="match status" value="1"/>
</dbReference>
<dbReference type="GO" id="GO:0005615">
    <property type="term" value="C:extracellular space"/>
    <property type="evidence" value="ECO:0007669"/>
    <property type="project" value="TreeGrafter"/>
</dbReference>
<dbReference type="GO" id="GO:0042302">
    <property type="term" value="F:structural constituent of cuticle"/>
    <property type="evidence" value="ECO:0007669"/>
    <property type="project" value="UniProtKB-UniRule"/>
</dbReference>
<keyword evidence="2 4" id="KW-0732">Signal</keyword>
<dbReference type="GO" id="GO:0031012">
    <property type="term" value="C:extracellular matrix"/>
    <property type="evidence" value="ECO:0007669"/>
    <property type="project" value="TreeGrafter"/>
</dbReference>
<feature type="chain" id="PRO_5047159421" evidence="4">
    <location>
        <begin position="18"/>
        <end position="175"/>
    </location>
</feature>
<accession>A0A6J1WY83</accession>
<gene>
    <name evidence="6" type="primary">LOC113520252</name>
</gene>
<feature type="signal peptide" evidence="4">
    <location>
        <begin position="1"/>
        <end position="17"/>
    </location>
</feature>
<evidence type="ECO:0000256" key="1">
    <source>
        <dbReference type="ARBA" id="ARBA00022460"/>
    </source>
</evidence>
<dbReference type="PROSITE" id="PS51155">
    <property type="entry name" value="CHIT_BIND_RR_2"/>
    <property type="match status" value="1"/>
</dbReference>
<dbReference type="InterPro" id="IPR051217">
    <property type="entry name" value="Insect_Cuticle_Struc_Prot"/>
</dbReference>
<dbReference type="PANTHER" id="PTHR12236:SF86">
    <property type="entry name" value="CCP84AC-RELATED"/>
    <property type="match status" value="1"/>
</dbReference>
<dbReference type="InterPro" id="IPR000618">
    <property type="entry name" value="Insect_cuticle"/>
</dbReference>
<dbReference type="GeneID" id="113520252"/>
<dbReference type="RefSeq" id="XP_026761327.3">
    <property type="nucleotide sequence ID" value="XM_026905526.3"/>
</dbReference>
<evidence type="ECO:0000313" key="5">
    <source>
        <dbReference type="Proteomes" id="UP001652740"/>
    </source>
</evidence>
<reference evidence="6" key="1">
    <citation type="submission" date="2025-08" db="UniProtKB">
        <authorList>
            <consortium name="RefSeq"/>
        </authorList>
    </citation>
    <scope>IDENTIFICATION</scope>
    <source>
        <tissue evidence="6">Whole larvae</tissue>
    </source>
</reference>
<dbReference type="KEGG" id="gmw:113520252"/>
<dbReference type="AlphaFoldDB" id="A0A6J1WY83"/>
<dbReference type="InterPro" id="IPR031311">
    <property type="entry name" value="CHIT_BIND_RR_consensus"/>
</dbReference>